<name>F0IZP6_ACIMA</name>
<dbReference type="InterPro" id="IPR012337">
    <property type="entry name" value="RNaseH-like_sf"/>
</dbReference>
<dbReference type="AlphaFoldDB" id="F0IZP6"/>
<reference evidence="2 3" key="1">
    <citation type="submission" date="2010-12" db="EMBL/GenBank/DDBJ databases">
        <title>Whole genome sequence of Acidiphilium multivorum AIU301.</title>
        <authorList>
            <person name="Narita-Yamada S."/>
            <person name="Nakamura S."/>
            <person name="Ito N."/>
            <person name="Takarada H."/>
            <person name="Katano Y."/>
            <person name="Nakazawa H."/>
            <person name="Hosoyama A."/>
            <person name="Yamada R."/>
            <person name="Fujita N."/>
        </authorList>
    </citation>
    <scope>NUCLEOTIDE SEQUENCE [LARGE SCALE GENOMIC DNA]</scope>
    <source>
        <strain evidence="3">DSM 11245 / JCM 8867 / AIU301</strain>
    </source>
</reference>
<keyword evidence="3" id="KW-1185">Reference proteome</keyword>
<accession>F0IZP6</accession>
<organism evidence="2 3">
    <name type="scientific">Acidiphilium multivorum (strain DSM 11245 / JCM 8867 / NBRC 100883 / AIU 301)</name>
    <dbReference type="NCBI Taxonomy" id="926570"/>
    <lineage>
        <taxon>Bacteria</taxon>
        <taxon>Pseudomonadati</taxon>
        <taxon>Pseudomonadota</taxon>
        <taxon>Alphaproteobacteria</taxon>
        <taxon>Acetobacterales</taxon>
        <taxon>Acidocellaceae</taxon>
        <taxon>Acidiphilium</taxon>
    </lineage>
</organism>
<dbReference type="KEGG" id="amv:ACMV_19090"/>
<protein>
    <recommendedName>
        <fullName evidence="1">Integrase catalytic domain-containing protein</fullName>
    </recommendedName>
</protein>
<dbReference type="EMBL" id="AP012035">
    <property type="protein sequence ID" value="BAJ81256.1"/>
    <property type="molecule type" value="Genomic_DNA"/>
</dbReference>
<evidence type="ECO:0000313" key="2">
    <source>
        <dbReference type="EMBL" id="BAJ81256.1"/>
    </source>
</evidence>
<dbReference type="InterPro" id="IPR001584">
    <property type="entry name" value="Integrase_cat-core"/>
</dbReference>
<dbReference type="Proteomes" id="UP000007100">
    <property type="component" value="Chromosome"/>
</dbReference>
<proteinExistence type="predicted"/>
<feature type="domain" description="Integrase catalytic" evidence="1">
    <location>
        <begin position="9"/>
        <end position="40"/>
    </location>
</feature>
<sequence>MRQWLGKAGVKTLYITPGSPWENGYCVSFNGLLRDELLNGRFSTHW</sequence>
<evidence type="ECO:0000313" key="3">
    <source>
        <dbReference type="Proteomes" id="UP000007100"/>
    </source>
</evidence>
<gene>
    <name evidence="2" type="ordered locus">ACMV_19090</name>
</gene>
<evidence type="ECO:0000259" key="1">
    <source>
        <dbReference type="Pfam" id="PF13683"/>
    </source>
</evidence>
<dbReference type="GO" id="GO:0015074">
    <property type="term" value="P:DNA integration"/>
    <property type="evidence" value="ECO:0007669"/>
    <property type="project" value="InterPro"/>
</dbReference>
<dbReference type="SUPFAM" id="SSF53098">
    <property type="entry name" value="Ribonuclease H-like"/>
    <property type="match status" value="1"/>
</dbReference>
<dbReference type="HOGENOM" id="CLU_3338941_0_0_5"/>
<dbReference type="Pfam" id="PF13683">
    <property type="entry name" value="rve_3"/>
    <property type="match status" value="1"/>
</dbReference>